<keyword evidence="2" id="KW-0732">Signal</keyword>
<proteinExistence type="predicted"/>
<evidence type="ECO:0000313" key="3">
    <source>
        <dbReference type="EMBL" id="UPQ83128.1"/>
    </source>
</evidence>
<gene>
    <name evidence="3" type="ORF">M0M42_01560</name>
</gene>
<protein>
    <recommendedName>
        <fullName evidence="5">Secreted protein</fullName>
    </recommendedName>
</protein>
<dbReference type="EMBL" id="CP096208">
    <property type="protein sequence ID" value="UPQ83128.1"/>
    <property type="molecule type" value="Genomic_DNA"/>
</dbReference>
<evidence type="ECO:0000256" key="2">
    <source>
        <dbReference type="SAM" id="SignalP"/>
    </source>
</evidence>
<feature type="region of interest" description="Disordered" evidence="1">
    <location>
        <begin position="20"/>
        <end position="92"/>
    </location>
</feature>
<feature type="compositionally biased region" description="Basic and acidic residues" evidence="1">
    <location>
        <begin position="29"/>
        <end position="51"/>
    </location>
</feature>
<name>A0ABY4KTT0_9PSED</name>
<organism evidence="3 4">
    <name type="scientific">Pseudomonas knackmussii</name>
    <dbReference type="NCBI Taxonomy" id="65741"/>
    <lineage>
        <taxon>Bacteria</taxon>
        <taxon>Pseudomonadati</taxon>
        <taxon>Pseudomonadota</taxon>
        <taxon>Gammaproteobacteria</taxon>
        <taxon>Pseudomonadales</taxon>
        <taxon>Pseudomonadaceae</taxon>
        <taxon>Pseudomonas</taxon>
    </lineage>
</organism>
<sequence length="92" mass="10082">MSMRLPLLIASLALVSSAFATGTGPTMPEKTREHPLDNREPRQEVIDRQGDSQRQPRPPTLESPPEIAPIEPVERRPESDRPEGRDSGTGGS</sequence>
<evidence type="ECO:0008006" key="5">
    <source>
        <dbReference type="Google" id="ProtNLM"/>
    </source>
</evidence>
<dbReference type="Proteomes" id="UP000831189">
    <property type="component" value="Chromosome"/>
</dbReference>
<reference evidence="3 4" key="1">
    <citation type="submission" date="2022-04" db="EMBL/GenBank/DDBJ databases">
        <title>Pseudomonas knackmussii B09-2.</title>
        <authorList>
            <person name="Deng Y."/>
        </authorList>
    </citation>
    <scope>NUCLEOTIDE SEQUENCE [LARGE SCALE GENOMIC DNA]</scope>
    <source>
        <strain evidence="3 4">B09-2</strain>
    </source>
</reference>
<feature type="signal peptide" evidence="2">
    <location>
        <begin position="1"/>
        <end position="20"/>
    </location>
</feature>
<evidence type="ECO:0000313" key="4">
    <source>
        <dbReference type="Proteomes" id="UP000831189"/>
    </source>
</evidence>
<feature type="chain" id="PRO_5047311871" description="Secreted protein" evidence="2">
    <location>
        <begin position="21"/>
        <end position="92"/>
    </location>
</feature>
<feature type="compositionally biased region" description="Basic and acidic residues" evidence="1">
    <location>
        <begin position="72"/>
        <end position="86"/>
    </location>
</feature>
<accession>A0ABY4KTT0</accession>
<evidence type="ECO:0000256" key="1">
    <source>
        <dbReference type="SAM" id="MobiDB-lite"/>
    </source>
</evidence>
<keyword evidence="4" id="KW-1185">Reference proteome</keyword>